<dbReference type="RefSeq" id="XP_022976421.1">
    <property type="nucleotide sequence ID" value="XM_023120653.1"/>
</dbReference>
<dbReference type="GO" id="GO:0005524">
    <property type="term" value="F:ATP binding"/>
    <property type="evidence" value="ECO:0007669"/>
    <property type="project" value="UniProtKB-UniRule"/>
</dbReference>
<keyword evidence="10 18" id="KW-1133">Transmembrane helix</keyword>
<dbReference type="InterPro" id="IPR017441">
    <property type="entry name" value="Protein_kinase_ATP_BS"/>
</dbReference>
<keyword evidence="4 16" id="KW-0808">Transferase</keyword>
<dbReference type="EC" id="2.7.11.1" evidence="16"/>
<keyword evidence="13" id="KW-0325">Glycoprotein</keyword>
<dbReference type="SMART" id="SM00108">
    <property type="entry name" value="B_lectin"/>
    <property type="match status" value="1"/>
</dbReference>
<dbReference type="InterPro" id="IPR000719">
    <property type="entry name" value="Prot_kinase_dom"/>
</dbReference>
<feature type="domain" description="Protein kinase" evidence="20">
    <location>
        <begin position="500"/>
        <end position="777"/>
    </location>
</feature>
<evidence type="ECO:0000256" key="10">
    <source>
        <dbReference type="ARBA" id="ARBA00022989"/>
    </source>
</evidence>
<keyword evidence="11 18" id="KW-0472">Membrane</keyword>
<comment type="catalytic activity">
    <reaction evidence="14 16">
        <text>L-threonyl-[protein] + ATP = O-phospho-L-threonyl-[protein] + ADP + H(+)</text>
        <dbReference type="Rhea" id="RHEA:46608"/>
        <dbReference type="Rhea" id="RHEA-COMP:11060"/>
        <dbReference type="Rhea" id="RHEA-COMP:11605"/>
        <dbReference type="ChEBI" id="CHEBI:15378"/>
        <dbReference type="ChEBI" id="CHEBI:30013"/>
        <dbReference type="ChEBI" id="CHEBI:30616"/>
        <dbReference type="ChEBI" id="CHEBI:61977"/>
        <dbReference type="ChEBI" id="CHEBI:456216"/>
        <dbReference type="EC" id="2.7.11.1"/>
    </reaction>
</comment>
<dbReference type="SMART" id="SM00473">
    <property type="entry name" value="PAN_AP"/>
    <property type="match status" value="1"/>
</dbReference>
<dbReference type="SMART" id="SM00220">
    <property type="entry name" value="S_TKc"/>
    <property type="match status" value="1"/>
</dbReference>
<dbReference type="FunFam" id="3.30.200.20:FF:000195">
    <property type="entry name" value="G-type lectin S-receptor-like serine/threonine-protein kinase"/>
    <property type="match status" value="1"/>
</dbReference>
<dbReference type="Pfam" id="PF00954">
    <property type="entry name" value="S_locus_glycop"/>
    <property type="match status" value="1"/>
</dbReference>
<comment type="similarity">
    <text evidence="16">Belongs to the protein kinase superfamily. Ser/Thr protein kinase family.</text>
</comment>
<evidence type="ECO:0000256" key="15">
    <source>
        <dbReference type="ARBA" id="ARBA00048679"/>
    </source>
</evidence>
<evidence type="ECO:0000256" key="13">
    <source>
        <dbReference type="ARBA" id="ARBA00023180"/>
    </source>
</evidence>
<keyword evidence="3 16" id="KW-0723">Serine/threonine-protein kinase</keyword>
<dbReference type="InterPro" id="IPR001480">
    <property type="entry name" value="Bulb-type_lectin_dom"/>
</dbReference>
<evidence type="ECO:0000256" key="16">
    <source>
        <dbReference type="PIRNR" id="PIRNR000641"/>
    </source>
</evidence>
<evidence type="ECO:0000313" key="24">
    <source>
        <dbReference type="RefSeq" id="XP_022976421.1"/>
    </source>
</evidence>
<dbReference type="PIRSF" id="PIRSF000641">
    <property type="entry name" value="SRK"/>
    <property type="match status" value="1"/>
</dbReference>
<dbReference type="SUPFAM" id="SSF51110">
    <property type="entry name" value="alpha-D-mannose-specific plant lectins"/>
    <property type="match status" value="1"/>
</dbReference>
<proteinExistence type="inferred from homology"/>
<keyword evidence="6 19" id="KW-0732">Signal</keyword>
<evidence type="ECO:0000256" key="5">
    <source>
        <dbReference type="ARBA" id="ARBA00022692"/>
    </source>
</evidence>
<evidence type="ECO:0000259" key="20">
    <source>
        <dbReference type="PROSITE" id="PS50011"/>
    </source>
</evidence>
<dbReference type="InterPro" id="IPR000858">
    <property type="entry name" value="S_locus_glycoprot_dom"/>
</dbReference>
<dbReference type="Pfam" id="PF01453">
    <property type="entry name" value="B_lectin"/>
    <property type="match status" value="1"/>
</dbReference>
<feature type="chain" id="PRO_5027059040" description="Receptor-like serine/threonine-protein kinase" evidence="19">
    <location>
        <begin position="29"/>
        <end position="816"/>
    </location>
</feature>
<dbReference type="InterPro" id="IPR011009">
    <property type="entry name" value="Kinase-like_dom_sf"/>
</dbReference>
<dbReference type="Pfam" id="PF08276">
    <property type="entry name" value="PAN_2"/>
    <property type="match status" value="1"/>
</dbReference>
<dbReference type="GO" id="GO:0004674">
    <property type="term" value="F:protein serine/threonine kinase activity"/>
    <property type="evidence" value="ECO:0007669"/>
    <property type="project" value="UniProtKB-KW"/>
</dbReference>
<keyword evidence="12" id="KW-1015">Disulfide bond</keyword>
<dbReference type="InterPro" id="IPR024171">
    <property type="entry name" value="SRK-like_kinase"/>
</dbReference>
<feature type="domain" description="Apple" evidence="22">
    <location>
        <begin position="342"/>
        <end position="425"/>
    </location>
</feature>
<name>A0A6J1IGU9_CUCMA</name>
<dbReference type="GeneID" id="111476832"/>
<keyword evidence="7 16" id="KW-0547">Nucleotide-binding</keyword>
<keyword evidence="8 16" id="KW-0418">Kinase</keyword>
<dbReference type="InterPro" id="IPR008271">
    <property type="entry name" value="Ser/Thr_kinase_AS"/>
</dbReference>
<dbReference type="PROSITE" id="PS50011">
    <property type="entry name" value="PROTEIN_KINASE_DOM"/>
    <property type="match status" value="1"/>
</dbReference>
<evidence type="ECO:0000256" key="1">
    <source>
        <dbReference type="ARBA" id="ARBA00004251"/>
    </source>
</evidence>
<dbReference type="Gene3D" id="2.90.10.10">
    <property type="entry name" value="Bulb-type lectin domain"/>
    <property type="match status" value="1"/>
</dbReference>
<feature type="domain" description="Bulb-type lectin" evidence="21">
    <location>
        <begin position="29"/>
        <end position="151"/>
    </location>
</feature>
<evidence type="ECO:0000256" key="8">
    <source>
        <dbReference type="ARBA" id="ARBA00022777"/>
    </source>
</evidence>
<feature type="binding site" evidence="17">
    <location>
        <position position="528"/>
    </location>
    <ligand>
        <name>ATP</name>
        <dbReference type="ChEBI" id="CHEBI:30616"/>
    </ligand>
</feature>
<gene>
    <name evidence="24" type="primary">LOC111476832</name>
</gene>
<comment type="subcellular location">
    <subcellularLocation>
        <location evidence="1">Cell membrane</location>
        <topology evidence="1">Single-pass type I membrane protein</topology>
    </subcellularLocation>
</comment>
<dbReference type="CDD" id="cd00028">
    <property type="entry name" value="B_lectin"/>
    <property type="match status" value="1"/>
</dbReference>
<dbReference type="PANTHER" id="PTHR27002">
    <property type="entry name" value="RECEPTOR-LIKE SERINE/THREONINE-PROTEIN KINASE SD1-8"/>
    <property type="match status" value="1"/>
</dbReference>
<evidence type="ECO:0000256" key="2">
    <source>
        <dbReference type="ARBA" id="ARBA00022475"/>
    </source>
</evidence>
<dbReference type="GO" id="GO:0005886">
    <property type="term" value="C:plasma membrane"/>
    <property type="evidence" value="ECO:0007669"/>
    <property type="project" value="UniProtKB-SubCell"/>
</dbReference>
<dbReference type="Gene3D" id="3.30.200.20">
    <property type="entry name" value="Phosphorylase Kinase, domain 1"/>
    <property type="match status" value="1"/>
</dbReference>
<protein>
    <recommendedName>
        <fullName evidence="16">Receptor-like serine/threonine-protein kinase</fullName>
        <ecNumber evidence="16">2.7.11.1</ecNumber>
    </recommendedName>
</protein>
<accession>A0A6J1IGU9</accession>
<reference evidence="24" key="1">
    <citation type="submission" date="2025-08" db="UniProtKB">
        <authorList>
            <consortium name="RefSeq"/>
        </authorList>
    </citation>
    <scope>IDENTIFICATION</scope>
    <source>
        <tissue evidence="24">Young leaves</tissue>
    </source>
</reference>
<evidence type="ECO:0000256" key="3">
    <source>
        <dbReference type="ARBA" id="ARBA00022527"/>
    </source>
</evidence>
<dbReference type="PROSITE" id="PS00108">
    <property type="entry name" value="PROTEIN_KINASE_ST"/>
    <property type="match status" value="1"/>
</dbReference>
<evidence type="ECO:0000256" key="17">
    <source>
        <dbReference type="PROSITE-ProRule" id="PRU10141"/>
    </source>
</evidence>
<dbReference type="InterPro" id="IPR003609">
    <property type="entry name" value="Pan_app"/>
</dbReference>
<keyword evidence="2" id="KW-1003">Cell membrane</keyword>
<dbReference type="CDD" id="cd14066">
    <property type="entry name" value="STKc_IRAK"/>
    <property type="match status" value="1"/>
</dbReference>
<keyword evidence="5 18" id="KW-0812">Transmembrane</keyword>
<evidence type="ECO:0000259" key="22">
    <source>
        <dbReference type="PROSITE" id="PS50948"/>
    </source>
</evidence>
<evidence type="ECO:0000256" key="4">
    <source>
        <dbReference type="ARBA" id="ARBA00022679"/>
    </source>
</evidence>
<evidence type="ECO:0000256" key="9">
    <source>
        <dbReference type="ARBA" id="ARBA00022840"/>
    </source>
</evidence>
<dbReference type="OrthoDB" id="785331at2759"/>
<dbReference type="PROSITE" id="PS50948">
    <property type="entry name" value="PAN"/>
    <property type="match status" value="1"/>
</dbReference>
<dbReference type="Pfam" id="PF07714">
    <property type="entry name" value="PK_Tyr_Ser-Thr"/>
    <property type="match status" value="1"/>
</dbReference>
<dbReference type="InterPro" id="IPR001245">
    <property type="entry name" value="Ser-Thr/Tyr_kinase_cat_dom"/>
</dbReference>
<dbReference type="InterPro" id="IPR021820">
    <property type="entry name" value="S-locus_recpt_kinase_C"/>
</dbReference>
<dbReference type="Proteomes" id="UP000504608">
    <property type="component" value="Unplaced"/>
</dbReference>
<evidence type="ECO:0000256" key="12">
    <source>
        <dbReference type="ARBA" id="ARBA00023157"/>
    </source>
</evidence>
<dbReference type="Gene3D" id="3.50.4.10">
    <property type="entry name" value="Hepatocyte Growth Factor"/>
    <property type="match status" value="1"/>
</dbReference>
<evidence type="ECO:0000256" key="18">
    <source>
        <dbReference type="SAM" id="Phobius"/>
    </source>
</evidence>
<dbReference type="Gene3D" id="1.10.510.10">
    <property type="entry name" value="Transferase(Phosphotransferase) domain 1"/>
    <property type="match status" value="1"/>
</dbReference>
<evidence type="ECO:0000259" key="21">
    <source>
        <dbReference type="PROSITE" id="PS50927"/>
    </source>
</evidence>
<keyword evidence="23" id="KW-1185">Reference proteome</keyword>
<feature type="transmembrane region" description="Helical" evidence="18">
    <location>
        <begin position="439"/>
        <end position="463"/>
    </location>
</feature>
<dbReference type="KEGG" id="cmax:111476832"/>
<comment type="catalytic activity">
    <reaction evidence="15 16">
        <text>L-seryl-[protein] + ATP = O-phospho-L-seryl-[protein] + ADP + H(+)</text>
        <dbReference type="Rhea" id="RHEA:17989"/>
        <dbReference type="Rhea" id="RHEA-COMP:9863"/>
        <dbReference type="Rhea" id="RHEA-COMP:11604"/>
        <dbReference type="ChEBI" id="CHEBI:15378"/>
        <dbReference type="ChEBI" id="CHEBI:29999"/>
        <dbReference type="ChEBI" id="CHEBI:30616"/>
        <dbReference type="ChEBI" id="CHEBI:83421"/>
        <dbReference type="ChEBI" id="CHEBI:456216"/>
        <dbReference type="EC" id="2.7.11.1"/>
    </reaction>
</comment>
<dbReference type="CDD" id="cd01098">
    <property type="entry name" value="PAN_AP_plant"/>
    <property type="match status" value="1"/>
</dbReference>
<dbReference type="FunFam" id="2.90.10.10:FF:000001">
    <property type="entry name" value="G-type lectin S-receptor-like serine/threonine-protein kinase"/>
    <property type="match status" value="1"/>
</dbReference>
<sequence length="816" mass="91083">MANPTLKSFITAATLFLSLFLFSPSSVAVDFLTASQNLTGAATLVSEKGFFELGFFSTRNSTNVYLGIWYKIIPIRTIVWVANRENPIIDSSAAVLKINTTTNILVLLQDNSVVWLANTSKPVEIPKLQLLDNGNLVLKDAKSEVISWQSFDYPTDTLLPGMKLGWDFENGIQRRLSAWKSSDDPSPGSLTMEMMNTNYPEPAMWNGSKEFMRSGPWNGLQFSAKPTSALPILVYSYVNNKSELSYSYELINSSLIGRMVLNQTLTRREALIWSDSEKIWKLYATMPRDYCDTYGLCGAFGSCNIELTPACQCLQGFHPKVPEKWNLMDYADGCVRNKPLNCSSTDKIGFAQIPGLKLPDTHLTWVNESMSLNECRDKCLRNCSCVAFANTDMRGSGSGCAIWLGDLVDIKVVRRGGQDLYVRMLASELETKKKKTSSVVVGVIIGATILVIAGLVLLGFYIIRSKRRSLEGIGKDLGQQEDLELPFLDLATISNATDNFASYNKLGEGGFGAVFRGRLADGQEIAVKRLSSYSRQGTEEFKNEVILIAKLQHRNLVKLLGCCIEGDEKMLIYEYMPNNSLDSFIFDTDRKKLLDWSKRFNIICGVARGILYLHQDSRLRIIHRDLKASNVLLDIDMNPKISDFGMARTFGGDQTEGNTRRVVGTYGYMAPEYAIDGQFSIKSDVFSFGILLLEIVSGKKNRGIFRPNQALNLIGHAWKLWNEGKPLELVDACMGESYALSEVLRCIHVSLLCLQQHPEDRPTMSNVVLMLSSESTLAQPKQPGFYMETGLVEAYSHSSKNEFSTNELTITLMEAR</sequence>
<feature type="signal peptide" evidence="19">
    <location>
        <begin position="1"/>
        <end position="28"/>
    </location>
</feature>
<evidence type="ECO:0000256" key="11">
    <source>
        <dbReference type="ARBA" id="ARBA00023136"/>
    </source>
</evidence>
<dbReference type="PROSITE" id="PS00107">
    <property type="entry name" value="PROTEIN_KINASE_ATP"/>
    <property type="match status" value="1"/>
</dbReference>
<evidence type="ECO:0000256" key="7">
    <source>
        <dbReference type="ARBA" id="ARBA00022741"/>
    </source>
</evidence>
<organism evidence="23 24">
    <name type="scientific">Cucurbita maxima</name>
    <name type="common">Pumpkin</name>
    <name type="synonym">Winter squash</name>
    <dbReference type="NCBI Taxonomy" id="3661"/>
    <lineage>
        <taxon>Eukaryota</taxon>
        <taxon>Viridiplantae</taxon>
        <taxon>Streptophyta</taxon>
        <taxon>Embryophyta</taxon>
        <taxon>Tracheophyta</taxon>
        <taxon>Spermatophyta</taxon>
        <taxon>Magnoliopsida</taxon>
        <taxon>eudicotyledons</taxon>
        <taxon>Gunneridae</taxon>
        <taxon>Pentapetalae</taxon>
        <taxon>rosids</taxon>
        <taxon>fabids</taxon>
        <taxon>Cucurbitales</taxon>
        <taxon>Cucurbitaceae</taxon>
        <taxon>Cucurbiteae</taxon>
        <taxon>Cucurbita</taxon>
    </lineage>
</organism>
<dbReference type="SUPFAM" id="SSF56112">
    <property type="entry name" value="Protein kinase-like (PK-like)"/>
    <property type="match status" value="1"/>
</dbReference>
<dbReference type="PROSITE" id="PS50927">
    <property type="entry name" value="BULB_LECTIN"/>
    <property type="match status" value="1"/>
</dbReference>
<dbReference type="InterPro" id="IPR036426">
    <property type="entry name" value="Bulb-type_lectin_dom_sf"/>
</dbReference>
<keyword evidence="9 16" id="KW-0067">ATP-binding</keyword>
<dbReference type="GO" id="GO:0048544">
    <property type="term" value="P:recognition of pollen"/>
    <property type="evidence" value="ECO:0007669"/>
    <property type="project" value="InterPro"/>
</dbReference>
<evidence type="ECO:0000256" key="14">
    <source>
        <dbReference type="ARBA" id="ARBA00047899"/>
    </source>
</evidence>
<dbReference type="FunFam" id="1.10.510.10:FF:000060">
    <property type="entry name" value="G-type lectin S-receptor-like serine/threonine-protein kinase"/>
    <property type="match status" value="1"/>
</dbReference>
<evidence type="ECO:0000256" key="6">
    <source>
        <dbReference type="ARBA" id="ARBA00022729"/>
    </source>
</evidence>
<dbReference type="Pfam" id="PF11883">
    <property type="entry name" value="DUF3403"/>
    <property type="match status" value="1"/>
</dbReference>
<evidence type="ECO:0000313" key="23">
    <source>
        <dbReference type="Proteomes" id="UP000504608"/>
    </source>
</evidence>
<dbReference type="AlphaFoldDB" id="A0A6J1IGU9"/>
<evidence type="ECO:0000256" key="19">
    <source>
        <dbReference type="SAM" id="SignalP"/>
    </source>
</evidence>
<dbReference type="PANTHER" id="PTHR27002:SF616">
    <property type="entry name" value="RECEPTOR-LIKE SERINE_THREONINE-PROTEIN KINASE"/>
    <property type="match status" value="1"/>
</dbReference>